<evidence type="ECO:0000256" key="8">
    <source>
        <dbReference type="ARBA" id="ARBA00023128"/>
    </source>
</evidence>
<feature type="compositionally biased region" description="Acidic residues" evidence="10">
    <location>
        <begin position="570"/>
        <end position="581"/>
    </location>
</feature>
<feature type="binding site" evidence="9">
    <location>
        <position position="352"/>
    </location>
    <ligand>
        <name>Zn(2+)</name>
        <dbReference type="ChEBI" id="CHEBI:29105"/>
    </ligand>
</feature>
<feature type="region of interest" description="Disordered" evidence="10">
    <location>
        <begin position="506"/>
        <end position="532"/>
    </location>
</feature>
<name>A0ABQ8KNS5_9APHY</name>
<evidence type="ECO:0000256" key="3">
    <source>
        <dbReference type="ARBA" id="ARBA00006924"/>
    </source>
</evidence>
<dbReference type="InterPro" id="IPR003000">
    <property type="entry name" value="Sirtuin"/>
</dbReference>
<evidence type="ECO:0000256" key="6">
    <source>
        <dbReference type="ARBA" id="ARBA00022833"/>
    </source>
</evidence>
<evidence type="ECO:0000256" key="5">
    <source>
        <dbReference type="ARBA" id="ARBA00022723"/>
    </source>
</evidence>
<dbReference type="RefSeq" id="XP_047781728.1">
    <property type="nucleotide sequence ID" value="XM_047920267.1"/>
</dbReference>
<feature type="compositionally biased region" description="Low complexity" evidence="10">
    <location>
        <begin position="12"/>
        <end position="21"/>
    </location>
</feature>
<keyword evidence="6 9" id="KW-0862">Zinc</keyword>
<dbReference type="SUPFAM" id="SSF52467">
    <property type="entry name" value="DHS-like NAD/FAD-binding domain"/>
    <property type="match status" value="1"/>
</dbReference>
<feature type="domain" description="Deacetylase sirtuin-type" evidence="11">
    <location>
        <begin position="206"/>
        <end position="502"/>
    </location>
</feature>
<dbReference type="PANTHER" id="PTHR11085">
    <property type="entry name" value="NAD-DEPENDENT PROTEIN DEACYLASE SIRTUIN-5, MITOCHONDRIAL-RELATED"/>
    <property type="match status" value="1"/>
</dbReference>
<comment type="similarity">
    <text evidence="3">Belongs to the sirtuin family. Class I subfamily.</text>
</comment>
<evidence type="ECO:0000259" key="11">
    <source>
        <dbReference type="PROSITE" id="PS50305"/>
    </source>
</evidence>
<comment type="cofactor">
    <cofactor evidence="1">
        <name>Zn(2+)</name>
        <dbReference type="ChEBI" id="CHEBI:29105"/>
    </cofactor>
</comment>
<dbReference type="PANTHER" id="PTHR11085:SF9">
    <property type="entry name" value="NAD-DEPENDENT PROTEIN DEACETYLASE SIRTUIN-1"/>
    <property type="match status" value="1"/>
</dbReference>
<dbReference type="Gene3D" id="3.40.50.1220">
    <property type="entry name" value="TPP-binding domain"/>
    <property type="match status" value="1"/>
</dbReference>
<comment type="subcellular location">
    <subcellularLocation>
        <location evidence="2">Mitochondrion</location>
    </subcellularLocation>
</comment>
<keyword evidence="5 9" id="KW-0479">Metal-binding</keyword>
<feature type="active site" description="Proton acceptor" evidence="9">
    <location>
        <position position="341"/>
    </location>
</feature>
<reference evidence="12 13" key="1">
    <citation type="journal article" date="2021" name="Environ. Microbiol.">
        <title>Gene family expansions and transcriptome signatures uncover fungal adaptations to wood decay.</title>
        <authorList>
            <person name="Hage H."/>
            <person name="Miyauchi S."/>
            <person name="Viragh M."/>
            <person name="Drula E."/>
            <person name="Min B."/>
            <person name="Chaduli D."/>
            <person name="Navarro D."/>
            <person name="Favel A."/>
            <person name="Norest M."/>
            <person name="Lesage-Meessen L."/>
            <person name="Balint B."/>
            <person name="Merenyi Z."/>
            <person name="de Eugenio L."/>
            <person name="Morin E."/>
            <person name="Martinez A.T."/>
            <person name="Baldrian P."/>
            <person name="Stursova M."/>
            <person name="Martinez M.J."/>
            <person name="Novotny C."/>
            <person name="Magnuson J.K."/>
            <person name="Spatafora J.W."/>
            <person name="Maurice S."/>
            <person name="Pangilinan J."/>
            <person name="Andreopoulos W."/>
            <person name="LaButti K."/>
            <person name="Hundley H."/>
            <person name="Na H."/>
            <person name="Kuo A."/>
            <person name="Barry K."/>
            <person name="Lipzen A."/>
            <person name="Henrissat B."/>
            <person name="Riley R."/>
            <person name="Ahrendt S."/>
            <person name="Nagy L.G."/>
            <person name="Grigoriev I.V."/>
            <person name="Martin F."/>
            <person name="Rosso M.N."/>
        </authorList>
    </citation>
    <scope>NUCLEOTIDE SEQUENCE [LARGE SCALE GENOMIC DNA]</scope>
    <source>
        <strain evidence="12 13">CIRM-BRFM 1785</strain>
    </source>
</reference>
<evidence type="ECO:0000256" key="7">
    <source>
        <dbReference type="ARBA" id="ARBA00023027"/>
    </source>
</evidence>
<dbReference type="InterPro" id="IPR029035">
    <property type="entry name" value="DHS-like_NAD/FAD-binding_dom"/>
</dbReference>
<dbReference type="PROSITE" id="PS50305">
    <property type="entry name" value="SIRTUIN"/>
    <property type="match status" value="1"/>
</dbReference>
<keyword evidence="7" id="KW-0520">NAD</keyword>
<dbReference type="Gene3D" id="3.30.1600.10">
    <property type="entry name" value="SIR2/SIRT2 'Small Domain"/>
    <property type="match status" value="1"/>
</dbReference>
<evidence type="ECO:0000313" key="13">
    <source>
        <dbReference type="Proteomes" id="UP000814176"/>
    </source>
</evidence>
<dbReference type="Proteomes" id="UP000814176">
    <property type="component" value="Unassembled WGS sequence"/>
</dbReference>
<comment type="caution">
    <text evidence="12">The sequence shown here is derived from an EMBL/GenBank/DDBJ whole genome shotgun (WGS) entry which is preliminary data.</text>
</comment>
<feature type="binding site" evidence="9">
    <location>
        <position position="349"/>
    </location>
    <ligand>
        <name>Zn(2+)</name>
        <dbReference type="ChEBI" id="CHEBI:29105"/>
    </ligand>
</feature>
<dbReference type="InterPro" id="IPR026591">
    <property type="entry name" value="Sirtuin_cat_small_dom_sf"/>
</dbReference>
<protein>
    <submittedName>
        <fullName evidence="12">SIR2-domain-containing protein</fullName>
    </submittedName>
</protein>
<feature type="region of interest" description="Disordered" evidence="10">
    <location>
        <begin position="1"/>
        <end position="21"/>
    </location>
</feature>
<keyword evidence="8" id="KW-0496">Mitochondrion</keyword>
<evidence type="ECO:0000256" key="4">
    <source>
        <dbReference type="ARBA" id="ARBA00022679"/>
    </source>
</evidence>
<feature type="binding site" evidence="9">
    <location>
        <position position="376"/>
    </location>
    <ligand>
        <name>Zn(2+)</name>
        <dbReference type="ChEBI" id="CHEBI:29105"/>
    </ligand>
</feature>
<sequence>MDRQPPTQAQHAVRSSSDATASTSRTRFSHIYALQVQGFIEAAEVVDVHTDIVEDLLEDLARATSLESGNDEEEVDVDVESTTMNLDHEVETVEWGMLLKEALALRGGAIVDQLPSRSCTEKSLFCVCIAKQAWTREEVKQMMTTLKEHGMTAFIMKYYVDRHILVPKLLYAFGICLCPELREKPQATQLYFLKVALQRELECREKLTQYKTIEDAVLLIQQRQRILILTGAGISVSCGIPDFRSRNGLYASLQESGEYDLDDPQQMFDINYFREKPTGFRCYYFIDSRNFSKIYSSNFKPSPCHRFIKAIEDRGKLLRNYTQNIDTLETSAGVKRVLQCHGSFATASCLNCKIRVPGTDIEDDILNHNVPLCKVCNATLPAKQKPKKKRKSSGWNSDQSDEPDPPEFPPGIMKPDITFFGEKLSDEFDKALLEDRQQIDLLIIIGTSLKVTPVSDIIANLPHSVPQILINKTPIRHINPDIVLLGNADDVVLHLCRKLGWDLPGPNGRSLTAPSTHSLKKRPSANMDPEPQRVGNRRVFCEFLHGHVWLFEGAEGGKWVEDIARRYADDSEGEASDEADDTPPPPPNPRQKAKRARLD</sequence>
<dbReference type="GeneID" id="72000999"/>
<evidence type="ECO:0000256" key="2">
    <source>
        <dbReference type="ARBA" id="ARBA00004173"/>
    </source>
</evidence>
<evidence type="ECO:0000256" key="9">
    <source>
        <dbReference type="PROSITE-ProRule" id="PRU00236"/>
    </source>
</evidence>
<dbReference type="InterPro" id="IPR050134">
    <property type="entry name" value="NAD-dep_sirtuin_deacylases"/>
</dbReference>
<dbReference type="InterPro" id="IPR026590">
    <property type="entry name" value="Ssirtuin_cat_dom"/>
</dbReference>
<dbReference type="EMBL" id="JADCUA010000005">
    <property type="protein sequence ID" value="KAH9840078.1"/>
    <property type="molecule type" value="Genomic_DNA"/>
</dbReference>
<feature type="compositionally biased region" description="Polar residues" evidence="10">
    <location>
        <begin position="1"/>
        <end position="10"/>
    </location>
</feature>
<evidence type="ECO:0000313" key="12">
    <source>
        <dbReference type="EMBL" id="KAH9840078.1"/>
    </source>
</evidence>
<dbReference type="Pfam" id="PF02146">
    <property type="entry name" value="SIR2"/>
    <property type="match status" value="1"/>
</dbReference>
<proteinExistence type="inferred from homology"/>
<evidence type="ECO:0000256" key="1">
    <source>
        <dbReference type="ARBA" id="ARBA00001947"/>
    </source>
</evidence>
<keyword evidence="13" id="KW-1185">Reference proteome</keyword>
<feature type="binding site" evidence="9">
    <location>
        <position position="373"/>
    </location>
    <ligand>
        <name>Zn(2+)</name>
        <dbReference type="ChEBI" id="CHEBI:29105"/>
    </ligand>
</feature>
<keyword evidence="4" id="KW-0808">Transferase</keyword>
<gene>
    <name evidence="12" type="ORF">C8Q71DRAFT_702739</name>
</gene>
<feature type="region of interest" description="Disordered" evidence="10">
    <location>
        <begin position="569"/>
        <end position="599"/>
    </location>
</feature>
<evidence type="ECO:0000256" key="10">
    <source>
        <dbReference type="SAM" id="MobiDB-lite"/>
    </source>
</evidence>
<feature type="region of interest" description="Disordered" evidence="10">
    <location>
        <begin position="384"/>
        <end position="412"/>
    </location>
</feature>
<accession>A0ABQ8KNS5</accession>
<organism evidence="12 13">
    <name type="scientific">Rhodofomes roseus</name>
    <dbReference type="NCBI Taxonomy" id="34475"/>
    <lineage>
        <taxon>Eukaryota</taxon>
        <taxon>Fungi</taxon>
        <taxon>Dikarya</taxon>
        <taxon>Basidiomycota</taxon>
        <taxon>Agaricomycotina</taxon>
        <taxon>Agaricomycetes</taxon>
        <taxon>Polyporales</taxon>
        <taxon>Rhodofomes</taxon>
    </lineage>
</organism>